<evidence type="ECO:0000313" key="2">
    <source>
        <dbReference type="EMBL" id="MBW3093728.1"/>
    </source>
</evidence>
<dbReference type="RefSeq" id="WP_219059696.1">
    <property type="nucleotide sequence ID" value="NZ_JAHBBH010000073.1"/>
</dbReference>
<feature type="region of interest" description="Disordered" evidence="1">
    <location>
        <begin position="54"/>
        <end position="73"/>
    </location>
</feature>
<dbReference type="Proteomes" id="UP000700815">
    <property type="component" value="Unassembled WGS sequence"/>
</dbReference>
<evidence type="ECO:0000313" key="3">
    <source>
        <dbReference type="Proteomes" id="UP000700815"/>
    </source>
</evidence>
<accession>A0ABS6WI51</accession>
<organism evidence="2 3">
    <name type="scientific">Bifidobacterium miconis</name>
    <dbReference type="NCBI Taxonomy" id="2834435"/>
    <lineage>
        <taxon>Bacteria</taxon>
        <taxon>Bacillati</taxon>
        <taxon>Actinomycetota</taxon>
        <taxon>Actinomycetes</taxon>
        <taxon>Bifidobacteriales</taxon>
        <taxon>Bifidobacteriaceae</taxon>
        <taxon>Bifidobacterium</taxon>
    </lineage>
</organism>
<keyword evidence="3" id="KW-1185">Reference proteome</keyword>
<gene>
    <name evidence="2" type="ORF">KIH79_12575</name>
</gene>
<feature type="non-terminal residue" evidence="2">
    <location>
        <position position="1"/>
    </location>
</feature>
<sequence>QAKQDPTIERARLNTKPRGFIHFLNHTPNQTARPLHTKMRRAENAYQARPESLLMSSGSRVAPLSAERAKAAL</sequence>
<evidence type="ECO:0000256" key="1">
    <source>
        <dbReference type="SAM" id="MobiDB-lite"/>
    </source>
</evidence>
<dbReference type="EMBL" id="JAHBBH010000073">
    <property type="protein sequence ID" value="MBW3093728.1"/>
    <property type="molecule type" value="Genomic_DNA"/>
</dbReference>
<protein>
    <submittedName>
        <fullName evidence="2">Uncharacterized protein</fullName>
    </submittedName>
</protein>
<name>A0ABS6WI51_9BIFI</name>
<proteinExistence type="predicted"/>
<reference evidence="2 3" key="1">
    <citation type="submission" date="2021-05" db="EMBL/GenBank/DDBJ databases">
        <title>Phylogenetic classification of ten novel species belonging to the genus Bifidobacterium comprising B. colchicus sp. nov., B. abeli sp. nov., B. bicoloris sp. nov., B. guerezis sp. nov., B. rosaliae sp. nov., B. santillanensis sp. nov., B. argentati sp. nov., B. amazzoni sp. nov., B. pluviali sp. nov., and B. pinnaculum sp. nov.</title>
        <authorList>
            <person name="Lugli G.A."/>
            <person name="Ruiz Garcia L."/>
            <person name="Margolles A."/>
            <person name="Ventura M."/>
        </authorList>
    </citation>
    <scope>NUCLEOTIDE SEQUENCE [LARGE SCALE GENOMIC DNA]</scope>
    <source>
        <strain evidence="2 3">82T10</strain>
    </source>
</reference>
<comment type="caution">
    <text evidence="2">The sequence shown here is derived from an EMBL/GenBank/DDBJ whole genome shotgun (WGS) entry which is preliminary data.</text>
</comment>